<keyword evidence="3" id="KW-1185">Reference proteome</keyword>
<reference evidence="2" key="1">
    <citation type="submission" date="2016-03" db="EMBL/GenBank/DDBJ databases">
        <title>Mechanisms controlling the formation of the plant cell surface in tip-growing cells are functionally conserved among land plants.</title>
        <authorList>
            <person name="Honkanen S."/>
            <person name="Jones V.A."/>
            <person name="Morieri G."/>
            <person name="Champion C."/>
            <person name="Hetherington A.J."/>
            <person name="Kelly S."/>
            <person name="Saint-Marcoux D."/>
            <person name="Proust H."/>
            <person name="Prescott H."/>
            <person name="Dolan L."/>
        </authorList>
    </citation>
    <scope>NUCLEOTIDE SEQUENCE [LARGE SCALE GENOMIC DNA]</scope>
    <source>
        <tissue evidence="2">Whole gametophyte</tissue>
    </source>
</reference>
<protein>
    <submittedName>
        <fullName evidence="2">Uncharacterized protein</fullName>
    </submittedName>
</protein>
<dbReference type="AlphaFoldDB" id="A0A176W4T2"/>
<evidence type="ECO:0000313" key="2">
    <source>
        <dbReference type="EMBL" id="OAE28028.1"/>
    </source>
</evidence>
<comment type="caution">
    <text evidence="2">The sequence shown here is derived from an EMBL/GenBank/DDBJ whole genome shotgun (WGS) entry which is preliminary data.</text>
</comment>
<proteinExistence type="predicted"/>
<sequence>MYPASFRSVSHEHLCTSWRFGACMAPRSECQRRAASLLPSLCRIAGLGRRIRRKITVTRTDRRNLHQRVNHRVKDMGCSIDREIDTADPKLHAEGWWMDSPLGPSPQGREGNWHENPGGGTLHSAQLASGSPVEHRGGAWASGVGVTMGLIKRVCTRGCGLILHVRCMMVEAQPTCKGWAPLWISEDILCESMLLKQDGKMPAELQSDGCEFDLKQPSALFHVLVVESFFGIFMVKASNKVGQISILER</sequence>
<accession>A0A176W4T2</accession>
<dbReference type="EMBL" id="LVLJ01001786">
    <property type="protein sequence ID" value="OAE28028.1"/>
    <property type="molecule type" value="Genomic_DNA"/>
</dbReference>
<evidence type="ECO:0000256" key="1">
    <source>
        <dbReference type="SAM" id="MobiDB-lite"/>
    </source>
</evidence>
<evidence type="ECO:0000313" key="3">
    <source>
        <dbReference type="Proteomes" id="UP000077202"/>
    </source>
</evidence>
<name>A0A176W4T2_MARPO</name>
<dbReference type="Proteomes" id="UP000077202">
    <property type="component" value="Unassembled WGS sequence"/>
</dbReference>
<feature type="region of interest" description="Disordered" evidence="1">
    <location>
        <begin position="101"/>
        <end position="133"/>
    </location>
</feature>
<gene>
    <name evidence="2" type="ORF">AXG93_2351s1060</name>
</gene>
<organism evidence="2 3">
    <name type="scientific">Marchantia polymorpha subsp. ruderalis</name>
    <dbReference type="NCBI Taxonomy" id="1480154"/>
    <lineage>
        <taxon>Eukaryota</taxon>
        <taxon>Viridiplantae</taxon>
        <taxon>Streptophyta</taxon>
        <taxon>Embryophyta</taxon>
        <taxon>Marchantiophyta</taxon>
        <taxon>Marchantiopsida</taxon>
        <taxon>Marchantiidae</taxon>
        <taxon>Marchantiales</taxon>
        <taxon>Marchantiaceae</taxon>
        <taxon>Marchantia</taxon>
    </lineage>
</organism>